<keyword evidence="3" id="KW-1185">Reference proteome</keyword>
<reference evidence="2" key="1">
    <citation type="submission" date="2021-06" db="EMBL/GenBank/DDBJ databases">
        <authorList>
            <person name="Kallberg Y."/>
            <person name="Tangrot J."/>
            <person name="Rosling A."/>
        </authorList>
    </citation>
    <scope>NUCLEOTIDE SEQUENCE</scope>
    <source>
        <strain evidence="2">FL130A</strain>
    </source>
</reference>
<protein>
    <submittedName>
        <fullName evidence="2">13250_t:CDS:1</fullName>
    </submittedName>
</protein>
<sequence>MRPGSPEDLTRGTRNEDSTQSKSSESSSIGISSELSIEAHHFLLLVIDKKIYIRKIDK</sequence>
<evidence type="ECO:0000313" key="2">
    <source>
        <dbReference type="EMBL" id="CAG8626180.1"/>
    </source>
</evidence>
<comment type="caution">
    <text evidence="2">The sequence shown here is derived from an EMBL/GenBank/DDBJ whole genome shotgun (WGS) entry which is preliminary data.</text>
</comment>
<dbReference type="AlphaFoldDB" id="A0A9N9D3A9"/>
<proteinExistence type="predicted"/>
<feature type="compositionally biased region" description="Basic and acidic residues" evidence="1">
    <location>
        <begin position="8"/>
        <end position="19"/>
    </location>
</feature>
<name>A0A9N9D3A9_9GLOM</name>
<dbReference type="Proteomes" id="UP000789508">
    <property type="component" value="Unassembled WGS sequence"/>
</dbReference>
<dbReference type="EMBL" id="CAJVPS010006509">
    <property type="protein sequence ID" value="CAG8626180.1"/>
    <property type="molecule type" value="Genomic_DNA"/>
</dbReference>
<feature type="region of interest" description="Disordered" evidence="1">
    <location>
        <begin position="1"/>
        <end position="30"/>
    </location>
</feature>
<feature type="compositionally biased region" description="Low complexity" evidence="1">
    <location>
        <begin position="20"/>
        <end position="30"/>
    </location>
</feature>
<evidence type="ECO:0000256" key="1">
    <source>
        <dbReference type="SAM" id="MobiDB-lite"/>
    </source>
</evidence>
<accession>A0A9N9D3A9</accession>
<evidence type="ECO:0000313" key="3">
    <source>
        <dbReference type="Proteomes" id="UP000789508"/>
    </source>
</evidence>
<gene>
    <name evidence="2" type="ORF">ALEPTO_LOCUS9172</name>
</gene>
<organism evidence="2 3">
    <name type="scientific">Ambispora leptoticha</name>
    <dbReference type="NCBI Taxonomy" id="144679"/>
    <lineage>
        <taxon>Eukaryota</taxon>
        <taxon>Fungi</taxon>
        <taxon>Fungi incertae sedis</taxon>
        <taxon>Mucoromycota</taxon>
        <taxon>Glomeromycotina</taxon>
        <taxon>Glomeromycetes</taxon>
        <taxon>Archaeosporales</taxon>
        <taxon>Ambisporaceae</taxon>
        <taxon>Ambispora</taxon>
    </lineage>
</organism>